<evidence type="ECO:0000313" key="1">
    <source>
        <dbReference type="EMBL" id="DAF47483.1"/>
    </source>
</evidence>
<proteinExistence type="predicted"/>
<dbReference type="EMBL" id="BK032555">
    <property type="protein sequence ID" value="DAF47483.1"/>
    <property type="molecule type" value="Genomic_DNA"/>
</dbReference>
<reference evidence="1" key="1">
    <citation type="journal article" date="2021" name="Proc. Natl. Acad. Sci. U.S.A.">
        <title>A Catalog of Tens of Thousands of Viruses from Human Metagenomes Reveals Hidden Associations with Chronic Diseases.</title>
        <authorList>
            <person name="Tisza M.J."/>
            <person name="Buck C.B."/>
        </authorList>
    </citation>
    <scope>NUCLEOTIDE SEQUENCE</scope>
    <source>
        <strain evidence="1">CtGns7</strain>
    </source>
</reference>
<name>A0A8S5S9I9_9VIRU</name>
<protein>
    <submittedName>
        <fullName evidence="1">Phytochelatin synthase</fullName>
    </submittedName>
</protein>
<accession>A0A8S5S9I9</accession>
<dbReference type="Gene3D" id="3.90.70.10">
    <property type="entry name" value="Cysteine proteinases"/>
    <property type="match status" value="1"/>
</dbReference>
<organism evidence="1">
    <name type="scientific">Phage sp. ctGns7</name>
    <dbReference type="NCBI Taxonomy" id="2828003"/>
    <lineage>
        <taxon>Viruses</taxon>
    </lineage>
</organism>
<sequence>MAKFYYNQNNYDKVSYDNPNTKKKETVASSGCGVCSACMTFNNLCGKELYTVSKMAKFSLSHDCRDNSGTNVEKLLTELCKKHKEFSFKITDDENKLVAHLKKGGIAIANQGDKYNVFSTAGHFVVAYKMNGKNIEVLDPQMYSGKYDAYKRPQRIVKKTSTGCVVSVTQMGKATADRTKAYFLVSYKKPKPKIKAPTIKAGSYTLTNERGIYKGVGANSGRKKVKDLTSMGKKYATSKKANDYAYLKAKTPITISETKLASSGNLWAKIPSGWFCVWEKDKNKKFVK</sequence>